<evidence type="ECO:0000256" key="7">
    <source>
        <dbReference type="ARBA" id="ARBA00023157"/>
    </source>
</evidence>
<proteinExistence type="inferred from homology"/>
<dbReference type="InterPro" id="IPR004099">
    <property type="entry name" value="Pyr_nucl-diS_OxRdtase_dimer"/>
</dbReference>
<keyword evidence="4 9" id="KW-0274">FAD</keyword>
<organism evidence="15 16">
    <name type="scientific">Pseudooceanicola sediminis</name>
    <dbReference type="NCBI Taxonomy" id="2211117"/>
    <lineage>
        <taxon>Bacteria</taxon>
        <taxon>Pseudomonadati</taxon>
        <taxon>Pseudomonadota</taxon>
        <taxon>Alphaproteobacteria</taxon>
        <taxon>Rhodobacterales</taxon>
        <taxon>Paracoccaceae</taxon>
        <taxon>Pseudooceanicola</taxon>
    </lineage>
</organism>
<feature type="transmembrane region" description="Helical" evidence="11">
    <location>
        <begin position="127"/>
        <end position="154"/>
    </location>
</feature>
<feature type="region of interest" description="Disordered" evidence="10">
    <location>
        <begin position="1"/>
        <end position="33"/>
    </location>
</feature>
<keyword evidence="5" id="KW-0521">NADP</keyword>
<dbReference type="InterPro" id="IPR016156">
    <property type="entry name" value="FAD/NAD-linked_Rdtase_dimer_sf"/>
</dbReference>
<feature type="transmembrane region" description="Helical" evidence="11">
    <location>
        <begin position="242"/>
        <end position="259"/>
    </location>
</feature>
<evidence type="ECO:0000313" key="16">
    <source>
        <dbReference type="Proteomes" id="UP000265848"/>
    </source>
</evidence>
<evidence type="ECO:0000256" key="10">
    <source>
        <dbReference type="SAM" id="MobiDB-lite"/>
    </source>
</evidence>
<dbReference type="InterPro" id="IPR032816">
    <property type="entry name" value="VTT_dom"/>
</dbReference>
<dbReference type="PRINTS" id="PR00411">
    <property type="entry name" value="PNDRDTASEI"/>
</dbReference>
<feature type="domain" description="Pyridine nucleotide-disulphide oxidoreductase dimerisation" evidence="12">
    <location>
        <begin position="667"/>
        <end position="772"/>
    </location>
</feature>
<comment type="similarity">
    <text evidence="2 9">Belongs to the class-I pyridine nucleotide-disulfide oxidoreductase family.</text>
</comment>
<dbReference type="Gene3D" id="3.50.50.60">
    <property type="entry name" value="FAD/NAD(P)-binding domain"/>
    <property type="match status" value="2"/>
</dbReference>
<dbReference type="PRINTS" id="PR00368">
    <property type="entry name" value="FADPNR"/>
</dbReference>
<feature type="domain" description="FAD/NAD(P)-binding" evidence="13">
    <location>
        <begin position="318"/>
        <end position="645"/>
    </location>
</feature>
<evidence type="ECO:0000256" key="3">
    <source>
        <dbReference type="ARBA" id="ARBA00022630"/>
    </source>
</evidence>
<feature type="transmembrane region" description="Helical" evidence="11">
    <location>
        <begin position="212"/>
        <end position="235"/>
    </location>
</feature>
<feature type="domain" description="VTT" evidence="14">
    <location>
        <begin position="151"/>
        <end position="263"/>
    </location>
</feature>
<evidence type="ECO:0000256" key="6">
    <source>
        <dbReference type="ARBA" id="ARBA00023002"/>
    </source>
</evidence>
<evidence type="ECO:0000256" key="4">
    <source>
        <dbReference type="ARBA" id="ARBA00022827"/>
    </source>
</evidence>
<evidence type="ECO:0000256" key="5">
    <source>
        <dbReference type="ARBA" id="ARBA00022857"/>
    </source>
</evidence>
<feature type="transmembrane region" description="Helical" evidence="11">
    <location>
        <begin position="279"/>
        <end position="297"/>
    </location>
</feature>
<dbReference type="Proteomes" id="UP000265848">
    <property type="component" value="Unassembled WGS sequence"/>
</dbReference>
<dbReference type="FunFam" id="3.30.390.30:FF:000001">
    <property type="entry name" value="Dihydrolipoyl dehydrogenase"/>
    <property type="match status" value="1"/>
</dbReference>
<dbReference type="PANTHER" id="PTHR43014:SF2">
    <property type="entry name" value="MERCURIC REDUCTASE"/>
    <property type="match status" value="1"/>
</dbReference>
<keyword evidence="3 9" id="KW-0285">Flavoprotein</keyword>
<dbReference type="Pfam" id="PF02852">
    <property type="entry name" value="Pyr_redox_dim"/>
    <property type="match status" value="1"/>
</dbReference>
<feature type="transmembrane region" description="Helical" evidence="11">
    <location>
        <begin position="166"/>
        <end position="188"/>
    </location>
</feature>
<gene>
    <name evidence="15" type="ORF">DL237_09425</name>
</gene>
<dbReference type="EMBL" id="QWJJ01000007">
    <property type="protein sequence ID" value="RII38896.1"/>
    <property type="molecule type" value="Genomic_DNA"/>
</dbReference>
<feature type="transmembrane region" description="Helical" evidence="11">
    <location>
        <begin position="318"/>
        <end position="336"/>
    </location>
</feature>
<dbReference type="Pfam" id="PF07992">
    <property type="entry name" value="Pyr_redox_2"/>
    <property type="match status" value="1"/>
</dbReference>
<comment type="caution">
    <text evidence="15">The sequence shown here is derived from an EMBL/GenBank/DDBJ whole genome shotgun (WGS) entry which is preliminary data.</text>
</comment>
<evidence type="ECO:0000259" key="12">
    <source>
        <dbReference type="Pfam" id="PF02852"/>
    </source>
</evidence>
<dbReference type="InterPro" id="IPR023753">
    <property type="entry name" value="FAD/NAD-binding_dom"/>
</dbReference>
<dbReference type="GO" id="GO:0050660">
    <property type="term" value="F:flavin adenine dinucleotide binding"/>
    <property type="evidence" value="ECO:0007669"/>
    <property type="project" value="TreeGrafter"/>
</dbReference>
<evidence type="ECO:0000256" key="8">
    <source>
        <dbReference type="ARBA" id="ARBA00023284"/>
    </source>
</evidence>
<name>A0A399J8C7_9RHOB</name>
<dbReference type="OrthoDB" id="9776382at2"/>
<keyword evidence="16" id="KW-1185">Reference proteome</keyword>
<keyword evidence="11" id="KW-0472">Membrane</keyword>
<accession>A0A399J8C7</accession>
<evidence type="ECO:0000256" key="9">
    <source>
        <dbReference type="RuleBase" id="RU003691"/>
    </source>
</evidence>
<keyword evidence="6 9" id="KW-0560">Oxidoreductase</keyword>
<dbReference type="Pfam" id="PF09335">
    <property type="entry name" value="VTT_dom"/>
    <property type="match status" value="1"/>
</dbReference>
<reference evidence="15 16" key="1">
    <citation type="submission" date="2018-08" db="EMBL/GenBank/DDBJ databases">
        <title>Pseudooceanicola sediminis CY03 in the family Rhodobacteracea.</title>
        <authorList>
            <person name="Zhang Y.-J."/>
        </authorList>
    </citation>
    <scope>NUCLEOTIDE SEQUENCE [LARGE SCALE GENOMIC DNA]</scope>
    <source>
        <strain evidence="15 16">CY03</strain>
    </source>
</reference>
<evidence type="ECO:0000313" key="15">
    <source>
        <dbReference type="EMBL" id="RII38896.1"/>
    </source>
</evidence>
<dbReference type="Gene3D" id="3.30.390.30">
    <property type="match status" value="1"/>
</dbReference>
<dbReference type="SUPFAM" id="SSF55424">
    <property type="entry name" value="FAD/NAD-linked reductases, dimerisation (C-terminal) domain"/>
    <property type="match status" value="1"/>
</dbReference>
<dbReference type="SUPFAM" id="SSF51905">
    <property type="entry name" value="FAD/NAD(P)-binding domain"/>
    <property type="match status" value="1"/>
</dbReference>
<keyword evidence="7" id="KW-1015">Disulfide bond</keyword>
<sequence length="801" mass="86918">MPHLAAQSCARRRERPHGPRGAGPRACQCPPGRSRRPLASFIWENPLTRRNKALPCPNGQADPYVVRLDRQIPAAPPERPQVKKPLLFLVLLIVVAVAFVQLQAHPLDLAGLRAWLTRAEDWRQDHALALFALVFAGYVAVTALSLPLALWMTLASGALFGFWQGLLLVSFASSIGATLAFLAARYLLRDWVKQRLGQRADKIDAGLKRDGAFYLFTLRLIPVVPFFAVNLLMGLSAMPARVFYLVSQAGMLAGTAIYVNAGTQLATLDSLSGILSPRILASFALLALFPWLARLALAMIRRRRAYRGWTRPASYDRNLIVIGAGAAGLVSAYIAAATKARVTLVEAHQMGGDCLNYGCVPSKALIRSATLAHQMRHAGDYGLADTTPQVPFRALMARIRRIIADIAPHDSVERYQGLGVEVLLGHACLIDPWTVQITAHDGTVQRLTSRAVILATGSRPAIPPLPGLSDIGYLTSDTMWDRLGHRDTPPDRLVILGGGPIGCELSQAFARLGSRVTQIEKGARLLGREDPEVAAMVQTSLEGDGVRVLTGHTATACGTTDGETWIDLRDDANDGAPSRRIAFDAIIVAVGRTARLTGFGLETLGIPSDTVLETNEYLETRYPNILAAGDVAGPYQFTHTASHQAWFAAVNALFGDFKRFKADYRVIPAATFTDPEVARVGLSETEATAQGIAHEVTRYDLDDLDRAIADGTTRGFVKVLTVPGKDRILGATIVGAHAGDLIAEFVLAMKHGLGLNKILGTIHIYPTLAEANKGVAGTWRRGHINARLLRMVQRFHDWRRG</sequence>
<evidence type="ECO:0000256" key="1">
    <source>
        <dbReference type="ARBA" id="ARBA00001974"/>
    </source>
</evidence>
<evidence type="ECO:0000256" key="11">
    <source>
        <dbReference type="SAM" id="Phobius"/>
    </source>
</evidence>
<keyword evidence="11" id="KW-1133">Transmembrane helix</keyword>
<keyword evidence="11" id="KW-0812">Transmembrane</keyword>
<dbReference type="GO" id="GO:0003955">
    <property type="term" value="F:NAD(P)H dehydrogenase (quinone) activity"/>
    <property type="evidence" value="ECO:0007669"/>
    <property type="project" value="TreeGrafter"/>
</dbReference>
<dbReference type="PROSITE" id="PS00076">
    <property type="entry name" value="PYRIDINE_REDOX_1"/>
    <property type="match status" value="1"/>
</dbReference>
<feature type="transmembrane region" description="Helical" evidence="11">
    <location>
        <begin position="86"/>
        <end position="107"/>
    </location>
</feature>
<dbReference type="InterPro" id="IPR012999">
    <property type="entry name" value="Pyr_OxRdtase_I_AS"/>
</dbReference>
<evidence type="ECO:0000256" key="2">
    <source>
        <dbReference type="ARBA" id="ARBA00007532"/>
    </source>
</evidence>
<dbReference type="InterPro" id="IPR036188">
    <property type="entry name" value="FAD/NAD-bd_sf"/>
</dbReference>
<dbReference type="PANTHER" id="PTHR43014">
    <property type="entry name" value="MERCURIC REDUCTASE"/>
    <property type="match status" value="1"/>
</dbReference>
<dbReference type="AlphaFoldDB" id="A0A399J8C7"/>
<comment type="cofactor">
    <cofactor evidence="1">
        <name>FAD</name>
        <dbReference type="ChEBI" id="CHEBI:57692"/>
    </cofactor>
</comment>
<evidence type="ECO:0000259" key="13">
    <source>
        <dbReference type="Pfam" id="PF07992"/>
    </source>
</evidence>
<evidence type="ECO:0000259" key="14">
    <source>
        <dbReference type="Pfam" id="PF09335"/>
    </source>
</evidence>
<keyword evidence="8 9" id="KW-0676">Redox-active center</keyword>
<protein>
    <submittedName>
        <fullName evidence="15">Pyridine nucleotide-disulfide oxidoreductase</fullName>
    </submittedName>
</protein>
<dbReference type="GO" id="GO:0016668">
    <property type="term" value="F:oxidoreductase activity, acting on a sulfur group of donors, NAD(P) as acceptor"/>
    <property type="evidence" value="ECO:0007669"/>
    <property type="project" value="InterPro"/>
</dbReference>